<proteinExistence type="predicted"/>
<dbReference type="AlphaFoldDB" id="A0A4V6AWS7"/>
<dbReference type="Proteomes" id="UP000305929">
    <property type="component" value="Unassembled WGS sequence"/>
</dbReference>
<keyword evidence="2" id="KW-1185">Reference proteome</keyword>
<comment type="caution">
    <text evidence="1">The sequence shown here is derived from an EMBL/GenBank/DDBJ whole genome shotgun (WGS) entry which is preliminary data.</text>
</comment>
<name>A0A4V6AWS7_STRLS</name>
<gene>
    <name evidence="1" type="ORF">E4U91_16220</name>
</gene>
<evidence type="ECO:0000313" key="2">
    <source>
        <dbReference type="Proteomes" id="UP000305929"/>
    </source>
</evidence>
<dbReference type="OrthoDB" id="3852193at2"/>
<accession>A0A4V6AWS7</accession>
<sequence>MIAAAAVLGTLAGTCVGYLVQADRDPTPLPPLSQPVVGQAEGEVAPLSAAQDHQVATDGDLRKLLVDRPRGAKDTSSSRGREGWMDLADYADEYKNPSVAFVNLTSDSFRRAATASWRVGETYSVEINLVQFRQRTTLGASEWADNGKHWAEEREGTRSWPLPGTGEDNGMVYVHDQAKREAGYLPLYSAEAHAWRGDVYMEIYVNDSRPIPKAKIMDLAQRQVGKL</sequence>
<dbReference type="EMBL" id="SZNQ01000001">
    <property type="protein sequence ID" value="TKT05043.1"/>
    <property type="molecule type" value="Genomic_DNA"/>
</dbReference>
<reference evidence="1 2" key="1">
    <citation type="submission" date="2019-04" db="EMBL/GenBank/DDBJ databases">
        <title>Streptomyces lasaliensis sp. nov., an Actinomycete isolated from soil which produces the polyether antibiotic lasalocid.</title>
        <authorList>
            <person name="Erwin G."/>
            <person name="Haber C."/>
        </authorList>
    </citation>
    <scope>NUCLEOTIDE SEQUENCE [LARGE SCALE GENOMIC DNA]</scope>
    <source>
        <strain evidence="1 2">X-537</strain>
    </source>
</reference>
<protein>
    <submittedName>
        <fullName evidence="1">Uncharacterized protein</fullName>
    </submittedName>
</protein>
<organism evidence="1 2">
    <name type="scientific">Streptomyces lasalocidi</name>
    <name type="common">Streptomyces lasaliensis</name>
    <dbReference type="NCBI Taxonomy" id="324833"/>
    <lineage>
        <taxon>Bacteria</taxon>
        <taxon>Bacillati</taxon>
        <taxon>Actinomycetota</taxon>
        <taxon>Actinomycetes</taxon>
        <taxon>Kitasatosporales</taxon>
        <taxon>Streptomycetaceae</taxon>
        <taxon>Streptomyces</taxon>
    </lineage>
</organism>
<evidence type="ECO:0000313" key="1">
    <source>
        <dbReference type="EMBL" id="TKT05043.1"/>
    </source>
</evidence>